<dbReference type="SUPFAM" id="SSF46785">
    <property type="entry name" value="Winged helix' DNA-binding domain"/>
    <property type="match status" value="1"/>
</dbReference>
<evidence type="ECO:0000313" key="7">
    <source>
        <dbReference type="Proteomes" id="UP001497623"/>
    </source>
</evidence>
<gene>
    <name evidence="5" type="ORF">MNOR_LOCUS35530</name>
    <name evidence="6" type="ORF">MNOR_LOCUS35531</name>
</gene>
<feature type="region of interest" description="Disordered" evidence="3">
    <location>
        <begin position="99"/>
        <end position="136"/>
    </location>
</feature>
<proteinExistence type="predicted"/>
<name>A0AAV2SGZ9_MEGNR</name>
<dbReference type="GO" id="GO:1990837">
    <property type="term" value="F:sequence-specific double-stranded DNA binding"/>
    <property type="evidence" value="ECO:0007669"/>
    <property type="project" value="TreeGrafter"/>
</dbReference>
<evidence type="ECO:0000313" key="5">
    <source>
        <dbReference type="EMBL" id="CAL4182164.1"/>
    </source>
</evidence>
<reference evidence="5 7" key="1">
    <citation type="submission" date="2024-05" db="EMBL/GenBank/DDBJ databases">
        <authorList>
            <person name="Wallberg A."/>
        </authorList>
    </citation>
    <scope>NUCLEOTIDE SEQUENCE [LARGE SCALE GENOMIC DNA]</scope>
</reference>
<sequence length="474" mass="50641">MVSVPGAPPVDAAAILAAVATMAASHHNSPMIRPLPPQAVLKHAFSINSILPETVLNSVPRDPDLPPPKNELLLSDIEMTTAVEDDDDDVDIDVTGALSPLVEMSDSEPEDQQEKGEKDSKEEGGDKEKNEKKKNDKPQFSYNALIMMAIRSSPEKRLTLNGIYEFILKNFPYYRDHKQGWQNSIRHNLSLNKCFVKVPRHYDDPGKGNYWMLDPSADEVFIGSTTGKLRRRSTTASRNRLAVFKQSLLGRFGLYPPFGLSHYATAGLGPPLGSGGGPLSLPGALHGGLPTAPLYQQAAAAAAIYRGYPQQYYPTGLPAVPTSLSGPTGPPVLHKPKALPAPRAGTPNNIAFSMDRLLSDSTRVLPPSGGPSPLLGAARHPLFLGGLPTSSIMTPYDVYRNSLLTQSLGSLQSAVLAQGLTPTGIPGFTIPHNTHEEPPGTTIGGGTASSGDSIETEERRPIVVKPVSVVARPS</sequence>
<dbReference type="Gene3D" id="1.10.10.10">
    <property type="entry name" value="Winged helix-like DNA-binding domain superfamily/Winged helix DNA-binding domain"/>
    <property type="match status" value="1"/>
</dbReference>
<dbReference type="InterPro" id="IPR018122">
    <property type="entry name" value="TF_fork_head_CS_1"/>
</dbReference>
<dbReference type="PROSITE" id="PS50039">
    <property type="entry name" value="FORK_HEAD_3"/>
    <property type="match status" value="1"/>
</dbReference>
<dbReference type="SMART" id="SM00339">
    <property type="entry name" value="FH"/>
    <property type="match status" value="1"/>
</dbReference>
<evidence type="ECO:0000313" key="6">
    <source>
        <dbReference type="EMBL" id="CAL4182165.1"/>
    </source>
</evidence>
<dbReference type="InterPro" id="IPR036388">
    <property type="entry name" value="WH-like_DNA-bd_sf"/>
</dbReference>
<comment type="caution">
    <text evidence="5">The sequence shown here is derived from an EMBL/GenBank/DDBJ whole genome shotgun (WGS) entry which is preliminary data.</text>
</comment>
<feature type="DNA-binding region" description="Fork-head" evidence="2">
    <location>
        <begin position="137"/>
        <end position="231"/>
    </location>
</feature>
<comment type="subcellular location">
    <subcellularLocation>
        <location evidence="2">Nucleus</location>
    </subcellularLocation>
</comment>
<dbReference type="InterPro" id="IPR036390">
    <property type="entry name" value="WH_DNA-bd_sf"/>
</dbReference>
<dbReference type="Proteomes" id="UP001497623">
    <property type="component" value="Unassembled WGS sequence"/>
</dbReference>
<accession>A0AAV2SGZ9</accession>
<feature type="domain" description="Fork-head" evidence="4">
    <location>
        <begin position="137"/>
        <end position="231"/>
    </location>
</feature>
<dbReference type="Pfam" id="PF00250">
    <property type="entry name" value="Forkhead"/>
    <property type="match status" value="1"/>
</dbReference>
<dbReference type="InterPro" id="IPR001766">
    <property type="entry name" value="Fork_head_dom"/>
</dbReference>
<evidence type="ECO:0000256" key="1">
    <source>
        <dbReference type="ARBA" id="ARBA00023125"/>
    </source>
</evidence>
<dbReference type="PANTHER" id="PTHR46617:SF3">
    <property type="entry name" value="FORKHEAD BOX PROTEIN G1"/>
    <property type="match status" value="1"/>
</dbReference>
<keyword evidence="2" id="KW-0539">Nucleus</keyword>
<dbReference type="GO" id="GO:0003700">
    <property type="term" value="F:DNA-binding transcription factor activity"/>
    <property type="evidence" value="ECO:0007669"/>
    <property type="project" value="InterPro"/>
</dbReference>
<keyword evidence="7" id="KW-1185">Reference proteome</keyword>
<organism evidence="5 7">
    <name type="scientific">Meganyctiphanes norvegica</name>
    <name type="common">Northern krill</name>
    <name type="synonym">Thysanopoda norvegica</name>
    <dbReference type="NCBI Taxonomy" id="48144"/>
    <lineage>
        <taxon>Eukaryota</taxon>
        <taxon>Metazoa</taxon>
        <taxon>Ecdysozoa</taxon>
        <taxon>Arthropoda</taxon>
        <taxon>Crustacea</taxon>
        <taxon>Multicrustacea</taxon>
        <taxon>Malacostraca</taxon>
        <taxon>Eumalacostraca</taxon>
        <taxon>Eucarida</taxon>
        <taxon>Euphausiacea</taxon>
        <taxon>Euphausiidae</taxon>
        <taxon>Meganyctiphanes</taxon>
    </lineage>
</organism>
<dbReference type="GO" id="GO:0006357">
    <property type="term" value="P:regulation of transcription by RNA polymerase II"/>
    <property type="evidence" value="ECO:0007669"/>
    <property type="project" value="TreeGrafter"/>
</dbReference>
<protein>
    <recommendedName>
        <fullName evidence="4">Fork-head domain-containing protein</fullName>
    </recommendedName>
</protein>
<dbReference type="FunFam" id="1.10.10.10:FF:000135">
    <property type="entry name" value="forkhead box protein G1"/>
    <property type="match status" value="1"/>
</dbReference>
<evidence type="ECO:0000259" key="4">
    <source>
        <dbReference type="PROSITE" id="PS50039"/>
    </source>
</evidence>
<dbReference type="EMBL" id="CAXKWB010059760">
    <property type="protein sequence ID" value="CAL4182165.1"/>
    <property type="molecule type" value="Genomic_DNA"/>
</dbReference>
<feature type="region of interest" description="Disordered" evidence="3">
    <location>
        <begin position="432"/>
        <end position="460"/>
    </location>
</feature>
<dbReference type="AlphaFoldDB" id="A0AAV2SGZ9"/>
<dbReference type="PROSITE" id="PS00657">
    <property type="entry name" value="FORK_HEAD_1"/>
    <property type="match status" value="1"/>
</dbReference>
<keyword evidence="1 2" id="KW-0238">DNA-binding</keyword>
<dbReference type="EMBL" id="CAXKWB010059760">
    <property type="protein sequence ID" value="CAL4182164.1"/>
    <property type="molecule type" value="Genomic_DNA"/>
</dbReference>
<dbReference type="InterPro" id="IPR030456">
    <property type="entry name" value="TF_fork_head_CS_2"/>
</dbReference>
<dbReference type="InterPro" id="IPR047208">
    <property type="entry name" value="FOXG1"/>
</dbReference>
<dbReference type="GO" id="GO:0005634">
    <property type="term" value="C:nucleus"/>
    <property type="evidence" value="ECO:0007669"/>
    <property type="project" value="UniProtKB-SubCell"/>
</dbReference>
<evidence type="ECO:0000256" key="3">
    <source>
        <dbReference type="SAM" id="MobiDB-lite"/>
    </source>
</evidence>
<dbReference type="CDD" id="cd20021">
    <property type="entry name" value="FH_FOXG"/>
    <property type="match status" value="1"/>
</dbReference>
<feature type="compositionally biased region" description="Basic and acidic residues" evidence="3">
    <location>
        <begin position="112"/>
        <end position="136"/>
    </location>
</feature>
<dbReference type="PRINTS" id="PR00053">
    <property type="entry name" value="FORKHEAD"/>
</dbReference>
<dbReference type="PANTHER" id="PTHR46617">
    <property type="entry name" value="FORKHEAD BOX PROTEIN G1"/>
    <property type="match status" value="1"/>
</dbReference>
<evidence type="ECO:0000256" key="2">
    <source>
        <dbReference type="PROSITE-ProRule" id="PRU00089"/>
    </source>
</evidence>
<dbReference type="PROSITE" id="PS00658">
    <property type="entry name" value="FORK_HEAD_2"/>
    <property type="match status" value="1"/>
</dbReference>